<evidence type="ECO:0000313" key="3">
    <source>
        <dbReference type="EMBL" id="SJN35149.1"/>
    </source>
</evidence>
<sequence>MTDPNQQMPPYPGAEQPMPPPMSPGQPPAYPEAPPYPGAASPEFPVPAAPPGAYGVPVGGYQAPVGGYAVPPATPAKSRSMGAIALVASLVAAIVVPIIAGVIAFQIGTLVPTSDLISTANDSNSDFSFLSPARTQVLWAEITFWVGTALGIFALVFGIMATAKRRGRGMGITAIVLSVLGPGIFFVAVSIFMGIGAAVAAPGSF</sequence>
<feature type="transmembrane region" description="Helical" evidence="2">
    <location>
        <begin position="142"/>
        <end position="163"/>
    </location>
</feature>
<keyword evidence="4" id="KW-1185">Reference proteome</keyword>
<dbReference type="Proteomes" id="UP000196320">
    <property type="component" value="Unassembled WGS sequence"/>
</dbReference>
<keyword evidence="2" id="KW-0812">Transmembrane</keyword>
<evidence type="ECO:0000313" key="4">
    <source>
        <dbReference type="Proteomes" id="UP000196320"/>
    </source>
</evidence>
<keyword evidence="2" id="KW-0472">Membrane</keyword>
<dbReference type="RefSeq" id="WP_256971585.1">
    <property type="nucleotide sequence ID" value="NZ_FUKO01000020.1"/>
</dbReference>
<feature type="transmembrane region" description="Helical" evidence="2">
    <location>
        <begin position="175"/>
        <end position="201"/>
    </location>
</feature>
<organism evidence="3 4">
    <name type="scientific">Microbacterium esteraromaticum</name>
    <dbReference type="NCBI Taxonomy" id="57043"/>
    <lineage>
        <taxon>Bacteria</taxon>
        <taxon>Bacillati</taxon>
        <taxon>Actinomycetota</taxon>
        <taxon>Actinomycetes</taxon>
        <taxon>Micrococcales</taxon>
        <taxon>Microbacteriaceae</taxon>
        <taxon>Microbacterium</taxon>
    </lineage>
</organism>
<evidence type="ECO:0000256" key="1">
    <source>
        <dbReference type="SAM" id="MobiDB-lite"/>
    </source>
</evidence>
<feature type="transmembrane region" description="Helical" evidence="2">
    <location>
        <begin position="83"/>
        <end position="107"/>
    </location>
</feature>
<reference evidence="3 4" key="1">
    <citation type="submission" date="2017-02" db="EMBL/GenBank/DDBJ databases">
        <authorList>
            <person name="Peterson S.W."/>
        </authorList>
    </citation>
    <scope>NUCLEOTIDE SEQUENCE [LARGE SCALE GENOMIC DNA]</scope>
    <source>
        <strain evidence="3 4">B Mb 05.01</strain>
    </source>
</reference>
<accession>A0A1R4JT43</accession>
<dbReference type="EMBL" id="FUKO01000020">
    <property type="protein sequence ID" value="SJN35149.1"/>
    <property type="molecule type" value="Genomic_DNA"/>
</dbReference>
<name>A0A1R4JT43_9MICO</name>
<evidence type="ECO:0000256" key="2">
    <source>
        <dbReference type="SAM" id="Phobius"/>
    </source>
</evidence>
<feature type="region of interest" description="Disordered" evidence="1">
    <location>
        <begin position="1"/>
        <end position="42"/>
    </location>
</feature>
<gene>
    <name evidence="3" type="ORF">FM104_08750</name>
</gene>
<dbReference type="AlphaFoldDB" id="A0A1R4JT43"/>
<proteinExistence type="predicted"/>
<keyword evidence="2" id="KW-1133">Transmembrane helix</keyword>
<protein>
    <submittedName>
        <fullName evidence="3">Uncharacterized protein</fullName>
    </submittedName>
</protein>
<feature type="compositionally biased region" description="Pro residues" evidence="1">
    <location>
        <begin position="7"/>
        <end position="37"/>
    </location>
</feature>